<evidence type="ECO:0000313" key="2">
    <source>
        <dbReference type="EMBL" id="KAK4238484.1"/>
    </source>
</evidence>
<reference evidence="2" key="2">
    <citation type="submission" date="2023-05" db="EMBL/GenBank/DDBJ databases">
        <authorList>
            <consortium name="Lawrence Berkeley National Laboratory"/>
            <person name="Steindorff A."/>
            <person name="Hensen N."/>
            <person name="Bonometti L."/>
            <person name="Westerberg I."/>
            <person name="Brannstrom I.O."/>
            <person name="Guillou S."/>
            <person name="Cros-Aarteil S."/>
            <person name="Calhoun S."/>
            <person name="Haridas S."/>
            <person name="Kuo A."/>
            <person name="Mondo S."/>
            <person name="Pangilinan J."/>
            <person name="Riley R."/>
            <person name="Labutti K."/>
            <person name="Andreopoulos B."/>
            <person name="Lipzen A."/>
            <person name="Chen C."/>
            <person name="Yanf M."/>
            <person name="Daum C."/>
            <person name="Ng V."/>
            <person name="Clum A."/>
            <person name="Ohm R."/>
            <person name="Martin F."/>
            <person name="Silar P."/>
            <person name="Natvig D."/>
            <person name="Lalanne C."/>
            <person name="Gautier V."/>
            <person name="Ament-Velasquez S.L."/>
            <person name="Kruys A."/>
            <person name="Hutchinson M.I."/>
            <person name="Powell A.J."/>
            <person name="Barry K."/>
            <person name="Miller A.N."/>
            <person name="Grigoriev I.V."/>
            <person name="Debuchy R."/>
            <person name="Gladieux P."/>
            <person name="Thoren M.H."/>
            <person name="Johannesson H."/>
        </authorList>
    </citation>
    <scope>NUCLEOTIDE SEQUENCE</scope>
    <source>
        <strain evidence="2">CBS 532.94</strain>
    </source>
</reference>
<reference evidence="2" key="1">
    <citation type="journal article" date="2023" name="Mol. Phylogenet. Evol.">
        <title>Genome-scale phylogeny and comparative genomics of the fungal order Sordariales.</title>
        <authorList>
            <person name="Hensen N."/>
            <person name="Bonometti L."/>
            <person name="Westerberg I."/>
            <person name="Brannstrom I.O."/>
            <person name="Guillou S."/>
            <person name="Cros-Aarteil S."/>
            <person name="Calhoun S."/>
            <person name="Haridas S."/>
            <person name="Kuo A."/>
            <person name="Mondo S."/>
            <person name="Pangilinan J."/>
            <person name="Riley R."/>
            <person name="LaButti K."/>
            <person name="Andreopoulos B."/>
            <person name="Lipzen A."/>
            <person name="Chen C."/>
            <person name="Yan M."/>
            <person name="Daum C."/>
            <person name="Ng V."/>
            <person name="Clum A."/>
            <person name="Steindorff A."/>
            <person name="Ohm R.A."/>
            <person name="Martin F."/>
            <person name="Silar P."/>
            <person name="Natvig D.O."/>
            <person name="Lalanne C."/>
            <person name="Gautier V."/>
            <person name="Ament-Velasquez S.L."/>
            <person name="Kruys A."/>
            <person name="Hutchinson M.I."/>
            <person name="Powell A.J."/>
            <person name="Barry K."/>
            <person name="Miller A.N."/>
            <person name="Grigoriev I.V."/>
            <person name="Debuchy R."/>
            <person name="Gladieux P."/>
            <person name="Hiltunen Thoren M."/>
            <person name="Johannesson H."/>
        </authorList>
    </citation>
    <scope>NUCLEOTIDE SEQUENCE</scope>
    <source>
        <strain evidence="2">CBS 532.94</strain>
    </source>
</reference>
<dbReference type="EMBL" id="MU860093">
    <property type="protein sequence ID" value="KAK4238484.1"/>
    <property type="molecule type" value="Genomic_DNA"/>
</dbReference>
<feature type="signal peptide" evidence="1">
    <location>
        <begin position="1"/>
        <end position="19"/>
    </location>
</feature>
<gene>
    <name evidence="2" type="ORF">C8A03DRAFT_33466</name>
</gene>
<name>A0AAN7CAK9_9PEZI</name>
<evidence type="ECO:0000313" key="3">
    <source>
        <dbReference type="Proteomes" id="UP001303760"/>
    </source>
</evidence>
<comment type="caution">
    <text evidence="2">The sequence shown here is derived from an EMBL/GenBank/DDBJ whole genome shotgun (WGS) entry which is preliminary data.</text>
</comment>
<keyword evidence="1" id="KW-0732">Signal</keyword>
<keyword evidence="3" id="KW-1185">Reference proteome</keyword>
<evidence type="ECO:0000256" key="1">
    <source>
        <dbReference type="SAM" id="SignalP"/>
    </source>
</evidence>
<organism evidence="2 3">
    <name type="scientific">Achaetomium macrosporum</name>
    <dbReference type="NCBI Taxonomy" id="79813"/>
    <lineage>
        <taxon>Eukaryota</taxon>
        <taxon>Fungi</taxon>
        <taxon>Dikarya</taxon>
        <taxon>Ascomycota</taxon>
        <taxon>Pezizomycotina</taxon>
        <taxon>Sordariomycetes</taxon>
        <taxon>Sordariomycetidae</taxon>
        <taxon>Sordariales</taxon>
        <taxon>Chaetomiaceae</taxon>
        <taxon>Achaetomium</taxon>
    </lineage>
</organism>
<dbReference type="AlphaFoldDB" id="A0AAN7CAK9"/>
<proteinExistence type="predicted"/>
<sequence>MKISLLTLATASLASVSQGYQLSFYLGANCRNALLETQFPVVDPPNFVCRGIPINAQSVVITAQDPQDAQSKFVRLPAQSWSSGSLRDVAAA</sequence>
<accession>A0AAN7CAK9</accession>
<dbReference type="Proteomes" id="UP001303760">
    <property type="component" value="Unassembled WGS sequence"/>
</dbReference>
<protein>
    <submittedName>
        <fullName evidence="2">Uncharacterized protein</fullName>
    </submittedName>
</protein>
<feature type="chain" id="PRO_5042973784" evidence="1">
    <location>
        <begin position="20"/>
        <end position="92"/>
    </location>
</feature>